<proteinExistence type="predicted"/>
<gene>
    <name evidence="2" type="ORF">M408DRAFT_123423</name>
</gene>
<sequence>MCLSRSTFKTVLKHALNALVFPPGERHRTLCYSAWVKHATDKLVPGAEAAVLLQPKRERVSRKCSRHQRGTCGRRWIPLWHPQTTTHRPSRQLRVHFDPQRSTLNPK</sequence>
<reference evidence="2 3" key="1">
    <citation type="submission" date="2014-04" db="EMBL/GenBank/DDBJ databases">
        <authorList>
            <consortium name="DOE Joint Genome Institute"/>
            <person name="Kuo A."/>
            <person name="Zuccaro A."/>
            <person name="Kohler A."/>
            <person name="Nagy L.G."/>
            <person name="Floudas D."/>
            <person name="Copeland A."/>
            <person name="Barry K.W."/>
            <person name="Cichocki N."/>
            <person name="Veneault-Fourrey C."/>
            <person name="LaButti K."/>
            <person name="Lindquist E.A."/>
            <person name="Lipzen A."/>
            <person name="Lundell T."/>
            <person name="Morin E."/>
            <person name="Murat C."/>
            <person name="Sun H."/>
            <person name="Tunlid A."/>
            <person name="Henrissat B."/>
            <person name="Grigoriev I.V."/>
            <person name="Hibbett D.S."/>
            <person name="Martin F."/>
            <person name="Nordberg H.P."/>
            <person name="Cantor M.N."/>
            <person name="Hua S.X."/>
        </authorList>
    </citation>
    <scope>NUCLEOTIDE SEQUENCE [LARGE SCALE GENOMIC DNA]</scope>
    <source>
        <strain evidence="2 3">MAFF 305830</strain>
    </source>
</reference>
<name>A0A0C2WTD6_SERVB</name>
<dbReference type="AlphaFoldDB" id="A0A0C2WTD6"/>
<protein>
    <submittedName>
        <fullName evidence="2">Uncharacterized protein</fullName>
    </submittedName>
</protein>
<dbReference type="Proteomes" id="UP000054097">
    <property type="component" value="Unassembled WGS sequence"/>
</dbReference>
<evidence type="ECO:0000313" key="2">
    <source>
        <dbReference type="EMBL" id="KIM20787.1"/>
    </source>
</evidence>
<reference evidence="3" key="2">
    <citation type="submission" date="2015-01" db="EMBL/GenBank/DDBJ databases">
        <title>Evolutionary Origins and Diversification of the Mycorrhizal Mutualists.</title>
        <authorList>
            <consortium name="DOE Joint Genome Institute"/>
            <consortium name="Mycorrhizal Genomics Consortium"/>
            <person name="Kohler A."/>
            <person name="Kuo A."/>
            <person name="Nagy L.G."/>
            <person name="Floudas D."/>
            <person name="Copeland A."/>
            <person name="Barry K.W."/>
            <person name="Cichocki N."/>
            <person name="Veneault-Fourrey C."/>
            <person name="LaButti K."/>
            <person name="Lindquist E.A."/>
            <person name="Lipzen A."/>
            <person name="Lundell T."/>
            <person name="Morin E."/>
            <person name="Murat C."/>
            <person name="Riley R."/>
            <person name="Ohm R."/>
            <person name="Sun H."/>
            <person name="Tunlid A."/>
            <person name="Henrissat B."/>
            <person name="Grigoriev I.V."/>
            <person name="Hibbett D.S."/>
            <person name="Martin F."/>
        </authorList>
    </citation>
    <scope>NUCLEOTIDE SEQUENCE [LARGE SCALE GENOMIC DNA]</scope>
    <source>
        <strain evidence="3">MAFF 305830</strain>
    </source>
</reference>
<accession>A0A0C2WTD6</accession>
<organism evidence="2 3">
    <name type="scientific">Serendipita vermifera MAFF 305830</name>
    <dbReference type="NCBI Taxonomy" id="933852"/>
    <lineage>
        <taxon>Eukaryota</taxon>
        <taxon>Fungi</taxon>
        <taxon>Dikarya</taxon>
        <taxon>Basidiomycota</taxon>
        <taxon>Agaricomycotina</taxon>
        <taxon>Agaricomycetes</taxon>
        <taxon>Sebacinales</taxon>
        <taxon>Serendipitaceae</taxon>
        <taxon>Serendipita</taxon>
    </lineage>
</organism>
<dbReference type="HOGENOM" id="CLU_2211587_0_0_1"/>
<dbReference type="EMBL" id="KN824408">
    <property type="protein sequence ID" value="KIM20787.1"/>
    <property type="molecule type" value="Genomic_DNA"/>
</dbReference>
<evidence type="ECO:0000313" key="3">
    <source>
        <dbReference type="Proteomes" id="UP000054097"/>
    </source>
</evidence>
<evidence type="ECO:0000256" key="1">
    <source>
        <dbReference type="SAM" id="MobiDB-lite"/>
    </source>
</evidence>
<keyword evidence="3" id="KW-1185">Reference proteome</keyword>
<feature type="region of interest" description="Disordered" evidence="1">
    <location>
        <begin position="85"/>
        <end position="107"/>
    </location>
</feature>